<dbReference type="GO" id="GO:0008236">
    <property type="term" value="F:serine-type peptidase activity"/>
    <property type="evidence" value="ECO:0007669"/>
    <property type="project" value="UniProtKB-KW"/>
</dbReference>
<feature type="active site" description="Charge relay system" evidence="6">
    <location>
        <position position="317"/>
    </location>
</feature>
<feature type="domain" description="LD-carboxypeptidase N-terminal" evidence="8">
    <location>
        <begin position="49"/>
        <end position="165"/>
    </location>
</feature>
<dbReference type="Pfam" id="PF17676">
    <property type="entry name" value="Peptidase_S66C"/>
    <property type="match status" value="1"/>
</dbReference>
<evidence type="ECO:0000256" key="1">
    <source>
        <dbReference type="ARBA" id="ARBA00010233"/>
    </source>
</evidence>
<organism evidence="10 11">
    <name type="scientific">Streptomyces cacaoi</name>
    <dbReference type="NCBI Taxonomy" id="1898"/>
    <lineage>
        <taxon>Bacteria</taxon>
        <taxon>Bacillati</taxon>
        <taxon>Actinomycetota</taxon>
        <taxon>Actinomycetes</taxon>
        <taxon>Kitasatosporales</taxon>
        <taxon>Streptomycetaceae</taxon>
        <taxon>Streptomyces</taxon>
    </lineage>
</organism>
<dbReference type="InterPro" id="IPR027478">
    <property type="entry name" value="LdcA_N"/>
</dbReference>
<evidence type="ECO:0000256" key="4">
    <source>
        <dbReference type="ARBA" id="ARBA00022801"/>
    </source>
</evidence>
<evidence type="ECO:0000256" key="6">
    <source>
        <dbReference type="PIRSR" id="PIRSR028757-1"/>
    </source>
</evidence>
<dbReference type="SUPFAM" id="SSF52317">
    <property type="entry name" value="Class I glutamine amidotransferase-like"/>
    <property type="match status" value="1"/>
</dbReference>
<dbReference type="Gene3D" id="3.40.50.10740">
    <property type="entry name" value="Class I glutamine amidotransferase-like"/>
    <property type="match status" value="1"/>
</dbReference>
<dbReference type="InterPro" id="IPR040921">
    <property type="entry name" value="Peptidase_S66C"/>
</dbReference>
<keyword evidence="11" id="KW-1185">Reference proteome</keyword>
<comment type="similarity">
    <text evidence="1">Belongs to the peptidase S66 family.</text>
</comment>
<dbReference type="InterPro" id="IPR027461">
    <property type="entry name" value="Carboxypeptidase_A_C_sf"/>
</dbReference>
<dbReference type="PIRSF" id="PIRSF028757">
    <property type="entry name" value="LD-carboxypeptidase"/>
    <property type="match status" value="1"/>
</dbReference>
<evidence type="ECO:0000256" key="7">
    <source>
        <dbReference type="SAM" id="MobiDB-lite"/>
    </source>
</evidence>
<keyword evidence="5" id="KW-0720">Serine protease</keyword>
<dbReference type="EMBL" id="BJMM01000006">
    <property type="protein sequence ID" value="GEB49111.1"/>
    <property type="molecule type" value="Genomic_DNA"/>
</dbReference>
<keyword evidence="4" id="KW-0378">Hydrolase</keyword>
<dbReference type="AlphaFoldDB" id="A0A4Y3QV40"/>
<dbReference type="GO" id="GO:0004180">
    <property type="term" value="F:carboxypeptidase activity"/>
    <property type="evidence" value="ECO:0007669"/>
    <property type="project" value="UniProtKB-KW"/>
</dbReference>
<dbReference type="PANTHER" id="PTHR30237">
    <property type="entry name" value="MURAMOYLTETRAPEPTIDE CARBOXYPEPTIDASE"/>
    <property type="match status" value="1"/>
</dbReference>
<gene>
    <name evidence="10" type="ORF">SCA03_16620</name>
</gene>
<comment type="caution">
    <text evidence="10">The sequence shown here is derived from an EMBL/GenBank/DDBJ whole genome shotgun (WGS) entry which is preliminary data.</text>
</comment>
<dbReference type="Proteomes" id="UP000319210">
    <property type="component" value="Unassembled WGS sequence"/>
</dbReference>
<evidence type="ECO:0000256" key="2">
    <source>
        <dbReference type="ARBA" id="ARBA00022645"/>
    </source>
</evidence>
<feature type="domain" description="LD-carboxypeptidase C-terminal" evidence="9">
    <location>
        <begin position="213"/>
        <end position="332"/>
    </location>
</feature>
<dbReference type="InterPro" id="IPR029062">
    <property type="entry name" value="Class_I_gatase-like"/>
</dbReference>
<dbReference type="InterPro" id="IPR040449">
    <property type="entry name" value="Peptidase_S66_N"/>
</dbReference>
<reference evidence="10 11" key="1">
    <citation type="submission" date="2019-06" db="EMBL/GenBank/DDBJ databases">
        <title>Whole genome shotgun sequence of Streptomyces cacaoi subsp. cacaoi NBRC 12748.</title>
        <authorList>
            <person name="Hosoyama A."/>
            <person name="Uohara A."/>
            <person name="Ohji S."/>
            <person name="Ichikawa N."/>
        </authorList>
    </citation>
    <scope>NUCLEOTIDE SEQUENCE [LARGE SCALE GENOMIC DNA]</scope>
    <source>
        <strain evidence="10 11">NBRC 12748</strain>
    </source>
</reference>
<dbReference type="Pfam" id="PF02016">
    <property type="entry name" value="Peptidase_S66"/>
    <property type="match status" value="1"/>
</dbReference>
<evidence type="ECO:0000313" key="10">
    <source>
        <dbReference type="EMBL" id="GEB49111.1"/>
    </source>
</evidence>
<accession>A0A4Y3QV40</accession>
<feature type="active site" description="Charge relay system" evidence="6">
    <location>
        <position position="243"/>
    </location>
</feature>
<dbReference type="Gene3D" id="3.50.30.60">
    <property type="entry name" value="LD-carboxypeptidase A C-terminal domain-like"/>
    <property type="match status" value="1"/>
</dbReference>
<keyword evidence="2" id="KW-0121">Carboxypeptidase</keyword>
<dbReference type="InterPro" id="IPR003507">
    <property type="entry name" value="S66_fam"/>
</dbReference>
<feature type="active site" description="Nucleophile" evidence="6">
    <location>
        <position position="145"/>
    </location>
</feature>
<evidence type="ECO:0000259" key="9">
    <source>
        <dbReference type="Pfam" id="PF17676"/>
    </source>
</evidence>
<evidence type="ECO:0000259" key="8">
    <source>
        <dbReference type="Pfam" id="PF02016"/>
    </source>
</evidence>
<evidence type="ECO:0000313" key="11">
    <source>
        <dbReference type="Proteomes" id="UP000319210"/>
    </source>
</evidence>
<dbReference type="PANTHER" id="PTHR30237:SF2">
    <property type="entry name" value="MUREIN TETRAPEPTIDE CARBOXYPEPTIDASE"/>
    <property type="match status" value="1"/>
</dbReference>
<evidence type="ECO:0000256" key="5">
    <source>
        <dbReference type="ARBA" id="ARBA00022825"/>
    </source>
</evidence>
<dbReference type="GO" id="GO:0006508">
    <property type="term" value="P:proteolysis"/>
    <property type="evidence" value="ECO:0007669"/>
    <property type="project" value="UniProtKB-KW"/>
</dbReference>
<dbReference type="CDD" id="cd07025">
    <property type="entry name" value="Peptidase_S66"/>
    <property type="match status" value="1"/>
</dbReference>
<keyword evidence="3" id="KW-0645">Protease</keyword>
<sequence length="346" mass="36373">MGRPTRSVSGPAVAESEPDAGDHAQNGGMDDHPDPPSLRAPRLRPGDRVRIVAPACPPSREEANRGVELLTSWGLRAELGEHVFDQWGYLAGRDEDRAGDLNAAFRDPGVRAVIAARGGKGTYRIVDDLDTAALRRDPKPVVGFSDITHLHLALWARCRLAALHGPFAKRGDPFTGRASAEALRRALMTTDPVTLHRDPSEATADVSVPGTATGVLMGGSLEAIRTETGAGLPSLRGAILFLEHRRGTGLGEVDRALTQLTRSRALDGVRGVALGQFLGFEHDADDPTLGGWGIGDVLRDRLTALGVPVLGGLPAGHGNNPPTIPLGTRATMDTATGTLTVLSAVV</sequence>
<name>A0A4Y3QV40_STRCI</name>
<proteinExistence type="inferred from homology"/>
<feature type="region of interest" description="Disordered" evidence="7">
    <location>
        <begin position="1"/>
        <end position="48"/>
    </location>
</feature>
<protein>
    <submittedName>
        <fullName evidence="10">Peptidase S66</fullName>
    </submittedName>
</protein>
<evidence type="ECO:0000256" key="3">
    <source>
        <dbReference type="ARBA" id="ARBA00022670"/>
    </source>
</evidence>
<dbReference type="SUPFAM" id="SSF141986">
    <property type="entry name" value="LD-carboxypeptidase A C-terminal domain-like"/>
    <property type="match status" value="1"/>
</dbReference>